<dbReference type="PANTHER" id="PTHR37984:SF13">
    <property type="entry name" value="RIBONUCLEASE H"/>
    <property type="match status" value="1"/>
</dbReference>
<dbReference type="OrthoDB" id="10058156at2759"/>
<name>A0A8K0KCN8_LADFU</name>
<dbReference type="EMBL" id="KZ308568">
    <property type="protein sequence ID" value="KAG8231671.1"/>
    <property type="molecule type" value="Genomic_DNA"/>
</dbReference>
<organism evidence="2 3">
    <name type="scientific">Ladona fulva</name>
    <name type="common">Scarce chaser dragonfly</name>
    <name type="synonym">Libellula fulva</name>
    <dbReference type="NCBI Taxonomy" id="123851"/>
    <lineage>
        <taxon>Eukaryota</taxon>
        <taxon>Metazoa</taxon>
        <taxon>Ecdysozoa</taxon>
        <taxon>Arthropoda</taxon>
        <taxon>Hexapoda</taxon>
        <taxon>Insecta</taxon>
        <taxon>Pterygota</taxon>
        <taxon>Palaeoptera</taxon>
        <taxon>Odonata</taxon>
        <taxon>Epiprocta</taxon>
        <taxon>Anisoptera</taxon>
        <taxon>Libelluloidea</taxon>
        <taxon>Libellulidae</taxon>
        <taxon>Ladona</taxon>
    </lineage>
</organism>
<dbReference type="GO" id="GO:0003676">
    <property type="term" value="F:nucleic acid binding"/>
    <property type="evidence" value="ECO:0007669"/>
    <property type="project" value="InterPro"/>
</dbReference>
<sequence length="543" mass="61286">MQCKTGESIQELAARIHQDTAKCDFSSIRDLQDEAMQTRFLCSVNNEVVLKALFKVCDDQLSFSKAIQISLETEDAAKVAKETVYGPTKDSVFEVCDSKKFRSEASWTPSTFKKDFPKVTCPRCGKTNHRSDDGRIKNSQCNFCKKKGHIKKVCLGKKQNLKKRTNQIIVKPKVNNIDSRQRGPLMQPIYFKNRSFMFQVDTGTCDNFCGRDIWSILDLNLAYYVGIRKGIRQPVQFNEWGTPVVPIRKELLPGERKANLSVCGDYSVTVNPQLETHRHPIPLPEDLMCKLGGGYFFSKIDLADAYNQVRLGPENQRRLALSMHQGVLLQTRLPFGISGYYQEIMEKLTKDLKGVAVYLDDILVSGYNAGEHLQNLQYLGHTLSHRGISKRSKVDAVLKMPPPSDVSNLRSVQFYAKFIPDLSTYRPKPLDLGYSLSELLNGRQIRSKLDALIPSPASVAQGKQAKMVASLSRSQFSEKTKIVVASMHWYTVGAPCYAHYCEPRCNKEPRWIPAAVVVKVLGTRSVNVSKEINFRCSADKHNN</sequence>
<dbReference type="InterPro" id="IPR043128">
    <property type="entry name" value="Rev_trsase/Diguanyl_cyclase"/>
</dbReference>
<dbReference type="Pfam" id="PF00078">
    <property type="entry name" value="RVT_1"/>
    <property type="match status" value="1"/>
</dbReference>
<dbReference type="Gene3D" id="4.10.60.10">
    <property type="entry name" value="Zinc finger, CCHC-type"/>
    <property type="match status" value="1"/>
</dbReference>
<dbReference type="InterPro" id="IPR043502">
    <property type="entry name" value="DNA/RNA_pol_sf"/>
</dbReference>
<dbReference type="InterPro" id="IPR036875">
    <property type="entry name" value="Znf_CCHC_sf"/>
</dbReference>
<dbReference type="Gene3D" id="3.10.10.10">
    <property type="entry name" value="HIV Type 1 Reverse Transcriptase, subunit A, domain 1"/>
    <property type="match status" value="1"/>
</dbReference>
<dbReference type="CDD" id="cd01647">
    <property type="entry name" value="RT_LTR"/>
    <property type="match status" value="1"/>
</dbReference>
<protein>
    <recommendedName>
        <fullName evidence="1">Reverse transcriptase domain-containing protein</fullName>
    </recommendedName>
</protein>
<dbReference type="GO" id="GO:0071897">
    <property type="term" value="P:DNA biosynthetic process"/>
    <property type="evidence" value="ECO:0007669"/>
    <property type="project" value="UniProtKB-ARBA"/>
</dbReference>
<comment type="caution">
    <text evidence="2">The sequence shown here is derived from an EMBL/GenBank/DDBJ whole genome shotgun (WGS) entry which is preliminary data.</text>
</comment>
<proteinExistence type="predicted"/>
<dbReference type="Gene3D" id="3.30.70.270">
    <property type="match status" value="1"/>
</dbReference>
<gene>
    <name evidence="2" type="ORF">J437_LFUL007445</name>
</gene>
<evidence type="ECO:0000313" key="2">
    <source>
        <dbReference type="EMBL" id="KAG8231671.1"/>
    </source>
</evidence>
<dbReference type="SUPFAM" id="SSF56672">
    <property type="entry name" value="DNA/RNA polymerases"/>
    <property type="match status" value="1"/>
</dbReference>
<reference evidence="2" key="2">
    <citation type="submission" date="2017-10" db="EMBL/GenBank/DDBJ databases">
        <title>Ladona fulva Genome sequencing and assembly.</title>
        <authorList>
            <person name="Murali S."/>
            <person name="Richards S."/>
            <person name="Bandaranaike D."/>
            <person name="Bellair M."/>
            <person name="Blankenburg K."/>
            <person name="Chao H."/>
            <person name="Dinh H."/>
            <person name="Doddapaneni H."/>
            <person name="Dugan-Rocha S."/>
            <person name="Elkadiri S."/>
            <person name="Gnanaolivu R."/>
            <person name="Hernandez B."/>
            <person name="Skinner E."/>
            <person name="Javaid M."/>
            <person name="Lee S."/>
            <person name="Li M."/>
            <person name="Ming W."/>
            <person name="Munidasa M."/>
            <person name="Muniz J."/>
            <person name="Nguyen L."/>
            <person name="Hughes D."/>
            <person name="Osuji N."/>
            <person name="Pu L.-L."/>
            <person name="Puazo M."/>
            <person name="Qu C."/>
            <person name="Quiroz J."/>
            <person name="Raj R."/>
            <person name="Weissenberger G."/>
            <person name="Xin Y."/>
            <person name="Zou X."/>
            <person name="Han Y."/>
            <person name="Worley K."/>
            <person name="Muzny D."/>
            <person name="Gibbs R."/>
        </authorList>
    </citation>
    <scope>NUCLEOTIDE SEQUENCE</scope>
    <source>
        <strain evidence="2">Sampled in the wild</strain>
    </source>
</reference>
<feature type="domain" description="Reverse transcriptase" evidence="1">
    <location>
        <begin position="278"/>
        <end position="389"/>
    </location>
</feature>
<dbReference type="AlphaFoldDB" id="A0A8K0KCN8"/>
<evidence type="ECO:0000259" key="1">
    <source>
        <dbReference type="Pfam" id="PF00078"/>
    </source>
</evidence>
<dbReference type="SUPFAM" id="SSF57756">
    <property type="entry name" value="Retrovirus zinc finger-like domains"/>
    <property type="match status" value="1"/>
</dbReference>
<dbReference type="InterPro" id="IPR050951">
    <property type="entry name" value="Retrovirus_Pol_polyprotein"/>
</dbReference>
<evidence type="ECO:0000313" key="3">
    <source>
        <dbReference type="Proteomes" id="UP000792457"/>
    </source>
</evidence>
<dbReference type="InterPro" id="IPR000477">
    <property type="entry name" value="RT_dom"/>
</dbReference>
<dbReference type="PANTHER" id="PTHR37984">
    <property type="entry name" value="PROTEIN CBG26694"/>
    <property type="match status" value="1"/>
</dbReference>
<dbReference type="Proteomes" id="UP000792457">
    <property type="component" value="Unassembled WGS sequence"/>
</dbReference>
<keyword evidence="3" id="KW-1185">Reference proteome</keyword>
<accession>A0A8K0KCN8</accession>
<reference evidence="2" key="1">
    <citation type="submission" date="2013-04" db="EMBL/GenBank/DDBJ databases">
        <authorList>
            <person name="Qu J."/>
            <person name="Murali S.C."/>
            <person name="Bandaranaike D."/>
            <person name="Bellair M."/>
            <person name="Blankenburg K."/>
            <person name="Chao H."/>
            <person name="Dinh H."/>
            <person name="Doddapaneni H."/>
            <person name="Downs B."/>
            <person name="Dugan-Rocha S."/>
            <person name="Elkadiri S."/>
            <person name="Gnanaolivu R.D."/>
            <person name="Hernandez B."/>
            <person name="Javaid M."/>
            <person name="Jayaseelan J.C."/>
            <person name="Lee S."/>
            <person name="Li M."/>
            <person name="Ming W."/>
            <person name="Munidasa M."/>
            <person name="Muniz J."/>
            <person name="Nguyen L."/>
            <person name="Ongeri F."/>
            <person name="Osuji N."/>
            <person name="Pu L.-L."/>
            <person name="Puazo M."/>
            <person name="Qu C."/>
            <person name="Quiroz J."/>
            <person name="Raj R."/>
            <person name="Weissenberger G."/>
            <person name="Xin Y."/>
            <person name="Zou X."/>
            <person name="Han Y."/>
            <person name="Richards S."/>
            <person name="Worley K."/>
            <person name="Muzny D."/>
            <person name="Gibbs R."/>
        </authorList>
    </citation>
    <scope>NUCLEOTIDE SEQUENCE</scope>
    <source>
        <strain evidence="2">Sampled in the wild</strain>
    </source>
</reference>
<dbReference type="GO" id="GO:0008270">
    <property type="term" value="F:zinc ion binding"/>
    <property type="evidence" value="ECO:0007669"/>
    <property type="project" value="InterPro"/>
</dbReference>